<reference evidence="1 2" key="1">
    <citation type="submission" date="2016-07" db="EMBL/GenBank/DDBJ databases">
        <title>Characterization of isolates of Eisenbergiella tayi derived from blood cultures, using whole genome sequencing.</title>
        <authorList>
            <person name="Burdz T."/>
            <person name="Wiebe D."/>
            <person name="Huynh C."/>
            <person name="Bernard K."/>
        </authorList>
    </citation>
    <scope>NUCLEOTIDE SEQUENCE [LARGE SCALE GENOMIC DNA]</scope>
    <source>
        <strain evidence="1 2">NML 120489</strain>
    </source>
</reference>
<accession>A0A1E3A8B1</accession>
<dbReference type="RefSeq" id="WP_069159310.1">
    <property type="nucleotide sequence ID" value="NZ_JBKXXQ010000016.1"/>
</dbReference>
<evidence type="ECO:0000313" key="2">
    <source>
        <dbReference type="Proteomes" id="UP000095003"/>
    </source>
</evidence>
<dbReference type="AlphaFoldDB" id="A0A1E3A8B1"/>
<organism evidence="1 2">
    <name type="scientific">Eisenbergiella tayi</name>
    <dbReference type="NCBI Taxonomy" id="1432052"/>
    <lineage>
        <taxon>Bacteria</taxon>
        <taxon>Bacillati</taxon>
        <taxon>Bacillota</taxon>
        <taxon>Clostridia</taxon>
        <taxon>Lachnospirales</taxon>
        <taxon>Lachnospiraceae</taxon>
        <taxon>Eisenbergiella</taxon>
    </lineage>
</organism>
<protein>
    <submittedName>
        <fullName evidence="1">Uncharacterized protein</fullName>
    </submittedName>
</protein>
<evidence type="ECO:0000313" key="1">
    <source>
        <dbReference type="EMBL" id="ODM04849.1"/>
    </source>
</evidence>
<dbReference type="Proteomes" id="UP000095003">
    <property type="component" value="Unassembled WGS sequence"/>
</dbReference>
<dbReference type="EMBL" id="MCGI01000007">
    <property type="protein sequence ID" value="ODM04849.1"/>
    <property type="molecule type" value="Genomic_DNA"/>
</dbReference>
<gene>
    <name evidence="1" type="ORF">BEH84_05912</name>
</gene>
<comment type="caution">
    <text evidence="1">The sequence shown here is derived from an EMBL/GenBank/DDBJ whole genome shotgun (WGS) entry which is preliminary data.</text>
</comment>
<sequence>MIKNLSHLKKSLKVGTRFQITGHCRPEYIGQLREVTVANTQGFYSVLPNEPDSKTSKCNGGRGSVLWWSKAPFWNFSDGVCSIYSSDTKHTEDYLIMAFRVLGEEVA</sequence>
<proteinExistence type="predicted"/>
<name>A0A1E3A8B1_9FIRM</name>
<dbReference type="PATRIC" id="fig|1432052.3.peg.6530"/>